<dbReference type="AlphaFoldDB" id="A0A1H7BAN3"/>
<dbReference type="InterPro" id="IPR048792">
    <property type="entry name" value="CarD_C"/>
</dbReference>
<dbReference type="PANTHER" id="PTHR38447:SF1">
    <property type="entry name" value="RNA POLYMERASE-BINDING TRANSCRIPTION FACTOR CARD"/>
    <property type="match status" value="1"/>
</dbReference>
<organism evidence="2 3">
    <name type="scientific">Bhargavaea ginsengi</name>
    <dbReference type="NCBI Taxonomy" id="426757"/>
    <lineage>
        <taxon>Bacteria</taxon>
        <taxon>Bacillati</taxon>
        <taxon>Bacillota</taxon>
        <taxon>Bacilli</taxon>
        <taxon>Bacillales</taxon>
        <taxon>Caryophanaceae</taxon>
        <taxon>Bhargavaea</taxon>
    </lineage>
</organism>
<dbReference type="InterPro" id="IPR036101">
    <property type="entry name" value="CarD-like/TRCF_RID_sf"/>
</dbReference>
<dbReference type="InterPro" id="IPR003711">
    <property type="entry name" value="CarD-like/TRCF_RID"/>
</dbReference>
<dbReference type="Pfam" id="PF21095">
    <property type="entry name" value="CarD_C"/>
    <property type="match status" value="1"/>
</dbReference>
<dbReference type="Gene3D" id="2.40.10.170">
    <property type="match status" value="1"/>
</dbReference>
<sequence>MFEIGDVVIYAEHGLCRIDDICEKDLFGEKRLYYVIHPLSETSLKISTPVDAKKKKVIRTMDRSEAKDLLEVFGRGDIEWIDDAKQRARTYHNLVQTGEREKIAAVAGALMDKKLNTDQKMYDQDRKILNTVQSLLFREMAMSLGTTVDDVAEQVEERLLDGVLQ</sequence>
<dbReference type="GO" id="GO:0009303">
    <property type="term" value="P:rRNA transcription"/>
    <property type="evidence" value="ECO:0007669"/>
    <property type="project" value="TreeGrafter"/>
</dbReference>
<evidence type="ECO:0000313" key="2">
    <source>
        <dbReference type="EMBL" id="SEJ74498.1"/>
    </source>
</evidence>
<dbReference type="InterPro" id="IPR052531">
    <property type="entry name" value="CarD-like_regulator"/>
</dbReference>
<dbReference type="Pfam" id="PF02559">
    <property type="entry name" value="CarD_TRCF_RID"/>
    <property type="match status" value="1"/>
</dbReference>
<dbReference type="SUPFAM" id="SSF141259">
    <property type="entry name" value="CarD-like"/>
    <property type="match status" value="1"/>
</dbReference>
<dbReference type="Proteomes" id="UP000199200">
    <property type="component" value="Unassembled WGS sequence"/>
</dbReference>
<gene>
    <name evidence="2" type="ORF">SAMN04488127_2662</name>
</gene>
<keyword evidence="3" id="KW-1185">Reference proteome</keyword>
<dbReference type="InterPro" id="IPR042215">
    <property type="entry name" value="CarD-like_C"/>
</dbReference>
<dbReference type="RefSeq" id="WP_177168396.1">
    <property type="nucleotide sequence ID" value="NZ_FNZF01000006.1"/>
</dbReference>
<accession>A0A1H7BAN3</accession>
<dbReference type="SMART" id="SM01058">
    <property type="entry name" value="CarD_TRCF"/>
    <property type="match status" value="1"/>
</dbReference>
<feature type="domain" description="CarD-like/TRCF RNAP-interacting" evidence="1">
    <location>
        <begin position="1"/>
        <end position="111"/>
    </location>
</feature>
<reference evidence="3" key="1">
    <citation type="submission" date="2016-10" db="EMBL/GenBank/DDBJ databases">
        <authorList>
            <person name="Varghese N."/>
            <person name="Submissions S."/>
        </authorList>
    </citation>
    <scope>NUCLEOTIDE SEQUENCE [LARGE SCALE GENOMIC DNA]</scope>
    <source>
        <strain evidence="3">CGMCC 1.6763</strain>
    </source>
</reference>
<evidence type="ECO:0000313" key="3">
    <source>
        <dbReference type="Proteomes" id="UP000199200"/>
    </source>
</evidence>
<dbReference type="Gene3D" id="1.20.58.1290">
    <property type="entry name" value="CarD-like, C-terminal domain"/>
    <property type="match status" value="1"/>
</dbReference>
<protein>
    <submittedName>
        <fullName evidence="2">Transcriptional regulator, CarD family</fullName>
    </submittedName>
</protein>
<dbReference type="EMBL" id="FNZF01000006">
    <property type="protein sequence ID" value="SEJ74498.1"/>
    <property type="molecule type" value="Genomic_DNA"/>
</dbReference>
<evidence type="ECO:0000259" key="1">
    <source>
        <dbReference type="SMART" id="SM01058"/>
    </source>
</evidence>
<proteinExistence type="predicted"/>
<dbReference type="PANTHER" id="PTHR38447">
    <property type="entry name" value="TRANSCRIPTION FACTOR YDEB-RELATED"/>
    <property type="match status" value="1"/>
</dbReference>
<name>A0A1H7BAN3_9BACL</name>
<dbReference type="STRING" id="426757.SAMN04488127_2662"/>